<name>A0A9W6H587_9MICO</name>
<keyword evidence="4" id="KW-1185">Reference proteome</keyword>
<dbReference type="InterPro" id="IPR000182">
    <property type="entry name" value="GNAT_dom"/>
</dbReference>
<feature type="region of interest" description="Disordered" evidence="1">
    <location>
        <begin position="240"/>
        <end position="259"/>
    </location>
</feature>
<dbReference type="CDD" id="cd04301">
    <property type="entry name" value="NAT_SF"/>
    <property type="match status" value="1"/>
</dbReference>
<reference evidence="3" key="1">
    <citation type="journal article" date="2014" name="Int. J. Syst. Evol. Microbiol.">
        <title>Complete genome sequence of Corynebacterium casei LMG S-19264T (=DSM 44701T), isolated from a smear-ripened cheese.</title>
        <authorList>
            <consortium name="US DOE Joint Genome Institute (JGI-PGF)"/>
            <person name="Walter F."/>
            <person name="Albersmeier A."/>
            <person name="Kalinowski J."/>
            <person name="Ruckert C."/>
        </authorList>
    </citation>
    <scope>NUCLEOTIDE SEQUENCE</scope>
    <source>
        <strain evidence="3">VKM Ac-1020</strain>
    </source>
</reference>
<comment type="caution">
    <text evidence="3">The sequence shown here is derived from an EMBL/GenBank/DDBJ whole genome shotgun (WGS) entry which is preliminary data.</text>
</comment>
<evidence type="ECO:0000313" key="3">
    <source>
        <dbReference type="EMBL" id="GLJ62882.1"/>
    </source>
</evidence>
<dbReference type="PANTHER" id="PTHR41368">
    <property type="entry name" value="PROTEIN YGHO"/>
    <property type="match status" value="1"/>
</dbReference>
<dbReference type="InterPro" id="IPR016181">
    <property type="entry name" value="Acyl_CoA_acyltransferase"/>
</dbReference>
<evidence type="ECO:0000313" key="4">
    <source>
        <dbReference type="Proteomes" id="UP001142462"/>
    </source>
</evidence>
<feature type="compositionally biased region" description="Basic and acidic residues" evidence="1">
    <location>
        <begin position="101"/>
        <end position="110"/>
    </location>
</feature>
<accession>A0A9W6H587</accession>
<dbReference type="InterPro" id="IPR039968">
    <property type="entry name" value="BcerS-like"/>
</dbReference>
<dbReference type="Gene3D" id="3.40.630.30">
    <property type="match status" value="1"/>
</dbReference>
<dbReference type="GO" id="GO:0016747">
    <property type="term" value="F:acyltransferase activity, transferring groups other than amino-acyl groups"/>
    <property type="evidence" value="ECO:0007669"/>
    <property type="project" value="InterPro"/>
</dbReference>
<feature type="region of interest" description="Disordered" evidence="1">
    <location>
        <begin position="101"/>
        <end position="125"/>
    </location>
</feature>
<dbReference type="Pfam" id="PF00583">
    <property type="entry name" value="Acetyltransf_1"/>
    <property type="match status" value="1"/>
</dbReference>
<protein>
    <recommendedName>
        <fullName evidence="2">N-acetyltransferase domain-containing protein</fullName>
    </recommendedName>
</protein>
<sequence length="626" mass="69512">MFTEDFSRAPVQGRAAALVIAEGRCAAGRRDGVTWRRRLRDGSIRAELVLFSSVAAAEAAARAHRGRVRLLVAEPRGYTNGVWRAEDSGMAHNERFHPVSTELRDGREPPEIAGPVRRPRRERRRPEPRRWTIFDGESMFLGATRYRHPLAWLATNRHWWPMVAKMHRMPGTVWHGVYAEWPFTLGTLATYRTRDDMMRFARMPEHRHLMQWIVRDTVNATGGFIRIFSSRGELARQASAAEQASARVPADGPGGDDGERLRLERVETEAQLQEFLAVSRRGDPAHLAVPLLEDVVRAWFDGSAAADGRTELLLARRGDETVGRTTIHADRALDEKLGTRATLFGATWAATPDDLRALLELIADRGRRDGSAEVIGPVSLLPNQTGGVITSGFDEPGFFDGAWNPDWVPRVYEEAGFAVWNASDTWIADLDAAPAPSAPSAEELAAAGIRIRRASRVRFARDVAWLRTLVNAAFAQLPYYTEISRAQMRDATSGLVGLMDPGLWLFAEDARTGEPVGFVLVVPDPVDVLRGSGGRVGPREALRLLRGGRGRDAVLVIHGVVPERQGRGIAGLLWRAVAERLREGGYRILRTTYIGRENAASARPIERLGGRPLHGTAFYRRRLEES</sequence>
<organism evidence="3 4">
    <name type="scientific">Microbacterium barkeri</name>
    <dbReference type="NCBI Taxonomy" id="33917"/>
    <lineage>
        <taxon>Bacteria</taxon>
        <taxon>Bacillati</taxon>
        <taxon>Actinomycetota</taxon>
        <taxon>Actinomycetes</taxon>
        <taxon>Micrococcales</taxon>
        <taxon>Microbacteriaceae</taxon>
        <taxon>Microbacterium</taxon>
    </lineage>
</organism>
<dbReference type="Proteomes" id="UP001142462">
    <property type="component" value="Unassembled WGS sequence"/>
</dbReference>
<dbReference type="PANTHER" id="PTHR41368:SF1">
    <property type="entry name" value="PROTEIN YGHO"/>
    <property type="match status" value="1"/>
</dbReference>
<evidence type="ECO:0000256" key="1">
    <source>
        <dbReference type="SAM" id="MobiDB-lite"/>
    </source>
</evidence>
<dbReference type="RefSeq" id="WP_271174563.1">
    <property type="nucleotide sequence ID" value="NZ_BSEJ01000019.1"/>
</dbReference>
<reference evidence="3" key="2">
    <citation type="submission" date="2023-01" db="EMBL/GenBank/DDBJ databases">
        <authorList>
            <person name="Sun Q."/>
            <person name="Evtushenko L."/>
        </authorList>
    </citation>
    <scope>NUCLEOTIDE SEQUENCE</scope>
    <source>
        <strain evidence="3">VKM Ac-1020</strain>
    </source>
</reference>
<dbReference type="PROSITE" id="PS51186">
    <property type="entry name" value="GNAT"/>
    <property type="match status" value="1"/>
</dbReference>
<gene>
    <name evidence="3" type="ORF">GCM10017576_30130</name>
</gene>
<dbReference type="AlphaFoldDB" id="A0A9W6H587"/>
<dbReference type="EMBL" id="BSEJ01000019">
    <property type="protein sequence ID" value="GLJ62882.1"/>
    <property type="molecule type" value="Genomic_DNA"/>
</dbReference>
<dbReference type="SUPFAM" id="SSF55729">
    <property type="entry name" value="Acyl-CoA N-acyltransferases (Nat)"/>
    <property type="match status" value="1"/>
</dbReference>
<feature type="domain" description="N-acetyltransferase" evidence="2">
    <location>
        <begin position="449"/>
        <end position="626"/>
    </location>
</feature>
<evidence type="ECO:0000259" key="2">
    <source>
        <dbReference type="PROSITE" id="PS51186"/>
    </source>
</evidence>
<proteinExistence type="predicted"/>